<dbReference type="AlphaFoldDB" id="A0AAN7QYP6"/>
<dbReference type="Gene3D" id="3.40.1190.20">
    <property type="match status" value="1"/>
</dbReference>
<dbReference type="EMBL" id="JAXQNO010000014">
    <property type="protein sequence ID" value="KAK4783947.1"/>
    <property type="molecule type" value="Genomic_DNA"/>
</dbReference>
<dbReference type="Proteomes" id="UP001346149">
    <property type="component" value="Unassembled WGS sequence"/>
</dbReference>
<protein>
    <submittedName>
        <fullName evidence="1">Uncharacterized protein</fullName>
    </submittedName>
</protein>
<accession>A0AAN7QYP6</accession>
<sequence length="203" mass="21947">MKGEFGYSIRQTTQHLIGKPKIPVVRLDYTNALHPNLPLGSLPLLVRDAPRVLIAGHDAIFRDGAPVAESLGGAVSFISSILRGLSIPFDSSRDVAAAHQDRVLKRVAALEPISLSDLPIESFDFGMAVGVGGEILPETLEKMTEIRGVVIVDIQGLIREFDSVDRTVRLVDLKDSGWVLSYAAKDWVPEGFSGGGKVLVMFT</sequence>
<proteinExistence type="predicted"/>
<gene>
    <name evidence="1" type="ORF">SAY86_018315</name>
</gene>
<evidence type="ECO:0000313" key="2">
    <source>
        <dbReference type="Proteomes" id="UP001346149"/>
    </source>
</evidence>
<organism evidence="1 2">
    <name type="scientific">Trapa natans</name>
    <name type="common">Water chestnut</name>
    <dbReference type="NCBI Taxonomy" id="22666"/>
    <lineage>
        <taxon>Eukaryota</taxon>
        <taxon>Viridiplantae</taxon>
        <taxon>Streptophyta</taxon>
        <taxon>Embryophyta</taxon>
        <taxon>Tracheophyta</taxon>
        <taxon>Spermatophyta</taxon>
        <taxon>Magnoliopsida</taxon>
        <taxon>eudicotyledons</taxon>
        <taxon>Gunneridae</taxon>
        <taxon>Pentapetalae</taxon>
        <taxon>rosids</taxon>
        <taxon>malvids</taxon>
        <taxon>Myrtales</taxon>
        <taxon>Lythraceae</taxon>
        <taxon>Trapa</taxon>
    </lineage>
</organism>
<reference evidence="1 2" key="1">
    <citation type="journal article" date="2023" name="Hortic Res">
        <title>Pangenome of water caltrop reveals structural variations and asymmetric subgenome divergence after allopolyploidization.</title>
        <authorList>
            <person name="Zhang X."/>
            <person name="Chen Y."/>
            <person name="Wang L."/>
            <person name="Yuan Y."/>
            <person name="Fang M."/>
            <person name="Shi L."/>
            <person name="Lu R."/>
            <person name="Comes H.P."/>
            <person name="Ma Y."/>
            <person name="Chen Y."/>
            <person name="Huang G."/>
            <person name="Zhou Y."/>
            <person name="Zheng Z."/>
            <person name="Qiu Y."/>
        </authorList>
    </citation>
    <scope>NUCLEOTIDE SEQUENCE [LARGE SCALE GENOMIC DNA]</scope>
    <source>
        <strain evidence="1">F231</strain>
    </source>
</reference>
<keyword evidence="2" id="KW-1185">Reference proteome</keyword>
<evidence type="ECO:0000313" key="1">
    <source>
        <dbReference type="EMBL" id="KAK4783947.1"/>
    </source>
</evidence>
<dbReference type="InterPro" id="IPR029056">
    <property type="entry name" value="Ribokinase-like"/>
</dbReference>
<comment type="caution">
    <text evidence="1">The sequence shown here is derived from an EMBL/GenBank/DDBJ whole genome shotgun (WGS) entry which is preliminary data.</text>
</comment>
<name>A0AAN7QYP6_TRANT</name>